<dbReference type="AlphaFoldDB" id="A0AAE0GWJ1"/>
<feature type="disulfide bond" evidence="4">
    <location>
        <begin position="128"/>
        <end position="138"/>
    </location>
</feature>
<feature type="compositionally biased region" description="Acidic residues" evidence="5">
    <location>
        <begin position="13"/>
        <end position="27"/>
    </location>
</feature>
<comment type="caution">
    <text evidence="4">Lacks conserved residue(s) required for the propagation of feature annotation.</text>
</comment>
<comment type="similarity">
    <text evidence="2">Belongs to the glycosyltransferase 47 family.</text>
</comment>
<dbReference type="InterPro" id="IPR004263">
    <property type="entry name" value="Exostosin"/>
</dbReference>
<dbReference type="EMBL" id="LGRX02001697">
    <property type="protein sequence ID" value="KAK3285685.1"/>
    <property type="molecule type" value="Genomic_DNA"/>
</dbReference>
<dbReference type="PROSITE" id="PS50026">
    <property type="entry name" value="EGF_3"/>
    <property type="match status" value="1"/>
</dbReference>
<evidence type="ECO:0000256" key="3">
    <source>
        <dbReference type="ARBA" id="ARBA00023034"/>
    </source>
</evidence>
<accession>A0AAE0GWJ1</accession>
<feature type="compositionally biased region" description="Basic and acidic residues" evidence="5">
    <location>
        <begin position="1"/>
        <end position="12"/>
    </location>
</feature>
<evidence type="ECO:0000256" key="5">
    <source>
        <dbReference type="SAM" id="MobiDB-lite"/>
    </source>
</evidence>
<comment type="subcellular location">
    <subcellularLocation>
        <location evidence="1">Golgi apparatus membrane</location>
        <topology evidence="1">Single-pass type II membrane protein</topology>
    </subcellularLocation>
</comment>
<keyword evidence="8" id="KW-1185">Reference proteome</keyword>
<keyword evidence="4" id="KW-1015">Disulfide bond</keyword>
<comment type="caution">
    <text evidence="7">The sequence shown here is derived from an EMBL/GenBank/DDBJ whole genome shotgun (WGS) entry which is preliminary data.</text>
</comment>
<keyword evidence="3" id="KW-0333">Golgi apparatus</keyword>
<dbReference type="InterPro" id="IPR040911">
    <property type="entry name" value="Exostosin_GT47"/>
</dbReference>
<evidence type="ECO:0000256" key="1">
    <source>
        <dbReference type="ARBA" id="ARBA00004323"/>
    </source>
</evidence>
<dbReference type="PROSITE" id="PS00022">
    <property type="entry name" value="EGF_1"/>
    <property type="match status" value="2"/>
</dbReference>
<feature type="domain" description="EGF-like" evidence="6">
    <location>
        <begin position="124"/>
        <end position="157"/>
    </location>
</feature>
<dbReference type="PANTHER" id="PTHR11062:SF376">
    <property type="entry name" value="EXOSTOSIN FAMILY PROTEIN"/>
    <property type="match status" value="1"/>
</dbReference>
<evidence type="ECO:0000256" key="4">
    <source>
        <dbReference type="PROSITE-ProRule" id="PRU00076"/>
    </source>
</evidence>
<dbReference type="GO" id="GO:0016757">
    <property type="term" value="F:glycosyltransferase activity"/>
    <property type="evidence" value="ECO:0007669"/>
    <property type="project" value="InterPro"/>
</dbReference>
<dbReference type="InterPro" id="IPR000742">
    <property type="entry name" value="EGF"/>
</dbReference>
<name>A0AAE0GWJ1_9CHLO</name>
<dbReference type="Pfam" id="PF03016">
    <property type="entry name" value="Exostosin_GT47"/>
    <property type="match status" value="1"/>
</dbReference>
<reference evidence="7 8" key="1">
    <citation type="journal article" date="2015" name="Genome Biol. Evol.">
        <title>Comparative Genomics of a Bacterivorous Green Alga Reveals Evolutionary Causalities and Consequences of Phago-Mixotrophic Mode of Nutrition.</title>
        <authorList>
            <person name="Burns J.A."/>
            <person name="Paasch A."/>
            <person name="Narechania A."/>
            <person name="Kim E."/>
        </authorList>
    </citation>
    <scope>NUCLEOTIDE SEQUENCE [LARGE SCALE GENOMIC DNA]</scope>
    <source>
        <strain evidence="7 8">PLY_AMNH</strain>
    </source>
</reference>
<evidence type="ECO:0000256" key="2">
    <source>
        <dbReference type="ARBA" id="ARBA00010271"/>
    </source>
</evidence>
<evidence type="ECO:0000259" key="6">
    <source>
        <dbReference type="PROSITE" id="PS50026"/>
    </source>
</evidence>
<feature type="region of interest" description="Disordered" evidence="5">
    <location>
        <begin position="1"/>
        <end position="103"/>
    </location>
</feature>
<gene>
    <name evidence="7" type="ORF">CYMTET_6717</name>
</gene>
<sequence length="895" mass="98908">MSPNTSEEKPPTEGDEEIPDTTLEEDGEQPHLSVQEPARQPAEDEETMRRNSPLKSVLPKEDVAGEPPSHISEAQGSYAQSSLAASHPDPFAAPSQTTGAALPPLIRARSQKRLQGVLRRLEQGQSICSEACHVHGTCDEMTGHCNCPITHKGADCDIPTMPACHLDNDGIRTMDVSIITTQGFYSAAEYSTPGRDAWAGPVPCACLLQAIQVYAGAEADWTQQSQLPPIRSWAHVICAKIDPQVHAGKFLATPEKYLSSLQPWGRLAVGYINACDLPHKPAVIPMLVNTTHFPPEHEGGRRRPWPLRAPFRAPFKEPWAHLEHLAAAINATELASSGGAGRAIPESRLPVDVKRCSQQCGGRGWCAARQVRKPSMDQAAAAIDGLDRAAAIEPAGAADASCVCFAGHERSAMSCGATWRANDHWWGRSPIAGSPRRRSEAPGCPGACSAAGACVGHGFCHCERLRWGLDCSFGAEAVRRELARKDTAGDGPLIYYYNLPPQFRRRPTDSLPDRLYARLQASGLITADADSADYLMLPDAPSACTQMKEMFDWIYESSPHWKKALGVPDASSGEDSRPPRRLMFFSLDERGWHETYTKMMTLFRMNKQLSPSWESYVAPHSKGRQISVLQKFGRRHCARDPKKHTKKCGGYSFRDDLDIAFPLSPEDVIVPTNCKKLEAMLKMRLDPTAITDEWLREDLQKRMEHGKTFFFAGAIFGPEDSEPSREVPYIHHRNRTGYTIINTEARSSYPTGKSVDEHEAMRSHIFCMLPIGKGGNYGGRYLNAMINGCIPVITAGADITQAYEEILPWHNFAVIVPLDDIPEKMHLILEDLPMEKLVSMRRELLCATENMLWSSVFSPCLGEKGQNDAFSALMQMLLRRINNQTAQWKSVCARA</sequence>
<organism evidence="7 8">
    <name type="scientific">Cymbomonas tetramitiformis</name>
    <dbReference type="NCBI Taxonomy" id="36881"/>
    <lineage>
        <taxon>Eukaryota</taxon>
        <taxon>Viridiplantae</taxon>
        <taxon>Chlorophyta</taxon>
        <taxon>Pyramimonadophyceae</taxon>
        <taxon>Pyramimonadales</taxon>
        <taxon>Pyramimonadaceae</taxon>
        <taxon>Cymbomonas</taxon>
    </lineage>
</organism>
<proteinExistence type="inferred from homology"/>
<dbReference type="PANTHER" id="PTHR11062">
    <property type="entry name" value="EXOSTOSIN HEPARAN SULFATE GLYCOSYLTRANSFERASE -RELATED"/>
    <property type="match status" value="1"/>
</dbReference>
<keyword evidence="4" id="KW-0245">EGF-like domain</keyword>
<feature type="compositionally biased region" description="Polar residues" evidence="5">
    <location>
        <begin position="72"/>
        <end position="84"/>
    </location>
</feature>
<feature type="disulfide bond" evidence="4">
    <location>
        <begin position="147"/>
        <end position="156"/>
    </location>
</feature>
<dbReference type="GO" id="GO:0000139">
    <property type="term" value="C:Golgi membrane"/>
    <property type="evidence" value="ECO:0007669"/>
    <property type="project" value="UniProtKB-SubCell"/>
</dbReference>
<evidence type="ECO:0000313" key="8">
    <source>
        <dbReference type="Proteomes" id="UP001190700"/>
    </source>
</evidence>
<protein>
    <recommendedName>
        <fullName evidence="6">EGF-like domain-containing protein</fullName>
    </recommendedName>
</protein>
<evidence type="ECO:0000313" key="7">
    <source>
        <dbReference type="EMBL" id="KAK3285685.1"/>
    </source>
</evidence>
<dbReference type="Proteomes" id="UP001190700">
    <property type="component" value="Unassembled WGS sequence"/>
</dbReference>